<reference evidence="1 2" key="1">
    <citation type="submission" date="2018-03" db="EMBL/GenBank/DDBJ databases">
        <title>Genomic Encyclopedia of Archaeal and Bacterial Type Strains, Phase II (KMG-II): from individual species to whole genera.</title>
        <authorList>
            <person name="Goeker M."/>
        </authorList>
    </citation>
    <scope>NUCLEOTIDE SEQUENCE [LARGE SCALE GENOMIC DNA]</scope>
    <source>
        <strain evidence="1 2">DSM 28229</strain>
    </source>
</reference>
<sequence length="128" mass="15306">MLDQRESIRPEIPRAVVRSNMTEAEQFQNKTLRPIAKMQHSLLIAVFQDYLEKKKHVVYHLSEKIFNEYLENTFAKDIAFRSHLKGLIIGHFTMEEYSFYISNNSEINKRITNLLKERLRSSREEFVK</sequence>
<gene>
    <name evidence="1" type="ORF">BC781_101465</name>
</gene>
<protein>
    <recommendedName>
        <fullName evidence="3">Glyoxalase</fullName>
    </recommendedName>
</protein>
<name>A0A315ZEY1_SEDFL</name>
<keyword evidence="2" id="KW-1185">Reference proteome</keyword>
<dbReference type="Proteomes" id="UP000245535">
    <property type="component" value="Unassembled WGS sequence"/>
</dbReference>
<accession>A0A315ZEY1</accession>
<dbReference type="EMBL" id="QGDO01000001">
    <property type="protein sequence ID" value="PWJ44115.1"/>
    <property type="molecule type" value="Genomic_DNA"/>
</dbReference>
<evidence type="ECO:0000313" key="2">
    <source>
        <dbReference type="Proteomes" id="UP000245535"/>
    </source>
</evidence>
<comment type="caution">
    <text evidence="1">The sequence shown here is derived from an EMBL/GenBank/DDBJ whole genome shotgun (WGS) entry which is preliminary data.</text>
</comment>
<evidence type="ECO:0000313" key="1">
    <source>
        <dbReference type="EMBL" id="PWJ44115.1"/>
    </source>
</evidence>
<evidence type="ECO:0008006" key="3">
    <source>
        <dbReference type="Google" id="ProtNLM"/>
    </source>
</evidence>
<dbReference type="AlphaFoldDB" id="A0A315ZEY1"/>
<organism evidence="1 2">
    <name type="scientific">Sediminitomix flava</name>
    <dbReference type="NCBI Taxonomy" id="379075"/>
    <lineage>
        <taxon>Bacteria</taxon>
        <taxon>Pseudomonadati</taxon>
        <taxon>Bacteroidota</taxon>
        <taxon>Cytophagia</taxon>
        <taxon>Cytophagales</taxon>
        <taxon>Flammeovirgaceae</taxon>
        <taxon>Sediminitomix</taxon>
    </lineage>
</organism>
<dbReference type="OrthoDB" id="1271679at2"/>
<proteinExistence type="predicted"/>